<dbReference type="PANTHER" id="PTHR11544">
    <property type="entry name" value="COLD SHOCK DOMAIN CONTAINING PROTEINS"/>
    <property type="match status" value="1"/>
</dbReference>
<dbReference type="SUPFAM" id="SSF50249">
    <property type="entry name" value="Nucleic acid-binding proteins"/>
    <property type="match status" value="1"/>
</dbReference>
<dbReference type="PRINTS" id="PR00050">
    <property type="entry name" value="COLDSHOCK"/>
</dbReference>
<dbReference type="InterPro" id="IPR011129">
    <property type="entry name" value="CSD"/>
</dbReference>
<dbReference type="Proteomes" id="UP001501682">
    <property type="component" value="Unassembled WGS sequence"/>
</dbReference>
<proteinExistence type="predicted"/>
<dbReference type="PROSITE" id="PS51857">
    <property type="entry name" value="CSD_2"/>
    <property type="match status" value="1"/>
</dbReference>
<keyword evidence="4" id="KW-1185">Reference proteome</keyword>
<evidence type="ECO:0000259" key="2">
    <source>
        <dbReference type="PROSITE" id="PS51857"/>
    </source>
</evidence>
<dbReference type="InterPro" id="IPR002059">
    <property type="entry name" value="CSP_DNA-bd"/>
</dbReference>
<dbReference type="PROSITE" id="PS00352">
    <property type="entry name" value="CSD_1"/>
    <property type="match status" value="1"/>
</dbReference>
<evidence type="ECO:0000313" key="3">
    <source>
        <dbReference type="EMBL" id="GAA4243500.1"/>
    </source>
</evidence>
<dbReference type="CDD" id="cd04458">
    <property type="entry name" value="CSP_CDS"/>
    <property type="match status" value="1"/>
</dbReference>
<organism evidence="3 4">
    <name type="scientific">Winogradskyella damuponensis</name>
    <dbReference type="NCBI Taxonomy" id="943939"/>
    <lineage>
        <taxon>Bacteria</taxon>
        <taxon>Pseudomonadati</taxon>
        <taxon>Bacteroidota</taxon>
        <taxon>Flavobacteriia</taxon>
        <taxon>Flavobacteriales</taxon>
        <taxon>Flavobacteriaceae</taxon>
        <taxon>Winogradskyella</taxon>
    </lineage>
</organism>
<evidence type="ECO:0000256" key="1">
    <source>
        <dbReference type="RuleBase" id="RU000408"/>
    </source>
</evidence>
<dbReference type="InterPro" id="IPR019844">
    <property type="entry name" value="CSD_CS"/>
</dbReference>
<dbReference type="SMART" id="SM00357">
    <property type="entry name" value="CSP"/>
    <property type="match status" value="1"/>
</dbReference>
<sequence length="81" mass="9007">MLKLLKKLFSSHKGTAQQEGTVKFFNYAKGFGFITITDSGEEIFVHKSDLKTRIKQGNKVSFNVEKSDKGPVAVNVSKISK</sequence>
<feature type="domain" description="CSD" evidence="2">
    <location>
        <begin position="17"/>
        <end position="78"/>
    </location>
</feature>
<reference evidence="4" key="1">
    <citation type="journal article" date="2019" name="Int. J. Syst. Evol. Microbiol.">
        <title>The Global Catalogue of Microorganisms (GCM) 10K type strain sequencing project: providing services to taxonomists for standard genome sequencing and annotation.</title>
        <authorList>
            <consortium name="The Broad Institute Genomics Platform"/>
            <consortium name="The Broad Institute Genome Sequencing Center for Infectious Disease"/>
            <person name="Wu L."/>
            <person name="Ma J."/>
        </authorList>
    </citation>
    <scope>NUCLEOTIDE SEQUENCE [LARGE SCALE GENOMIC DNA]</scope>
    <source>
        <strain evidence="4">JCM 17633</strain>
    </source>
</reference>
<comment type="subcellular location">
    <subcellularLocation>
        <location evidence="1">Cytoplasm</location>
    </subcellularLocation>
</comment>
<protein>
    <submittedName>
        <fullName evidence="3">Cold-shock protein</fullName>
    </submittedName>
</protein>
<dbReference type="Pfam" id="PF00313">
    <property type="entry name" value="CSD"/>
    <property type="match status" value="1"/>
</dbReference>
<name>A0ABP8CUF7_9FLAO</name>
<comment type="caution">
    <text evidence="3">The sequence shown here is derived from an EMBL/GenBank/DDBJ whole genome shotgun (WGS) entry which is preliminary data.</text>
</comment>
<dbReference type="Gene3D" id="2.40.50.140">
    <property type="entry name" value="Nucleic acid-binding proteins"/>
    <property type="match status" value="1"/>
</dbReference>
<dbReference type="InterPro" id="IPR050181">
    <property type="entry name" value="Cold_shock_domain"/>
</dbReference>
<accession>A0ABP8CUF7</accession>
<dbReference type="InterPro" id="IPR012340">
    <property type="entry name" value="NA-bd_OB-fold"/>
</dbReference>
<evidence type="ECO:0000313" key="4">
    <source>
        <dbReference type="Proteomes" id="UP001501682"/>
    </source>
</evidence>
<gene>
    <name evidence="3" type="ORF">GCM10022292_18340</name>
</gene>
<dbReference type="EMBL" id="BAABCB010000018">
    <property type="protein sequence ID" value="GAA4243500.1"/>
    <property type="molecule type" value="Genomic_DNA"/>
</dbReference>
<dbReference type="RefSeq" id="WP_334469154.1">
    <property type="nucleotide sequence ID" value="NZ_BAABCB010000018.1"/>
</dbReference>